<feature type="chain" id="PRO_5012496440" evidence="1">
    <location>
        <begin position="18"/>
        <end position="61"/>
    </location>
</feature>
<name>A0A2B7XUA1_POLH7</name>
<dbReference type="EMBL" id="PDNA01000119">
    <property type="protein sequence ID" value="PGH12341.1"/>
    <property type="molecule type" value="Genomic_DNA"/>
</dbReference>
<gene>
    <name evidence="2" type="ORF">AJ80_06751</name>
</gene>
<keyword evidence="1" id="KW-0732">Signal</keyword>
<protein>
    <submittedName>
        <fullName evidence="2">Uncharacterized protein</fullName>
    </submittedName>
</protein>
<dbReference type="AlphaFoldDB" id="A0A2B7XUA1"/>
<keyword evidence="3" id="KW-1185">Reference proteome</keyword>
<reference evidence="2 3" key="1">
    <citation type="submission" date="2017-10" db="EMBL/GenBank/DDBJ databases">
        <title>Comparative genomics in systemic dimorphic fungi from Ajellomycetaceae.</title>
        <authorList>
            <person name="Munoz J.F."/>
            <person name="Mcewen J.G."/>
            <person name="Clay O.K."/>
            <person name="Cuomo C.A."/>
        </authorList>
    </citation>
    <scope>NUCLEOTIDE SEQUENCE [LARGE SCALE GENOMIC DNA]</scope>
    <source>
        <strain evidence="2 3">UAMH7299</strain>
    </source>
</reference>
<accession>A0A2B7XUA1</accession>
<organism evidence="2 3">
    <name type="scientific">Polytolypa hystricis (strain UAMH7299)</name>
    <dbReference type="NCBI Taxonomy" id="1447883"/>
    <lineage>
        <taxon>Eukaryota</taxon>
        <taxon>Fungi</taxon>
        <taxon>Dikarya</taxon>
        <taxon>Ascomycota</taxon>
        <taxon>Pezizomycotina</taxon>
        <taxon>Eurotiomycetes</taxon>
        <taxon>Eurotiomycetidae</taxon>
        <taxon>Onygenales</taxon>
        <taxon>Onygenales incertae sedis</taxon>
        <taxon>Polytolypa</taxon>
    </lineage>
</organism>
<feature type="signal peptide" evidence="1">
    <location>
        <begin position="1"/>
        <end position="17"/>
    </location>
</feature>
<proteinExistence type="predicted"/>
<sequence>MKFSAVILSVLAAVAIASPVAEPVANPIPAAEYNKLLEKRLCVNGWSVICYGHNTCVRSKC</sequence>
<evidence type="ECO:0000313" key="2">
    <source>
        <dbReference type="EMBL" id="PGH12341.1"/>
    </source>
</evidence>
<comment type="caution">
    <text evidence="2">The sequence shown here is derived from an EMBL/GenBank/DDBJ whole genome shotgun (WGS) entry which is preliminary data.</text>
</comment>
<evidence type="ECO:0000256" key="1">
    <source>
        <dbReference type="SAM" id="SignalP"/>
    </source>
</evidence>
<evidence type="ECO:0000313" key="3">
    <source>
        <dbReference type="Proteomes" id="UP000224634"/>
    </source>
</evidence>
<dbReference type="Proteomes" id="UP000224634">
    <property type="component" value="Unassembled WGS sequence"/>
</dbReference>